<evidence type="ECO:0000313" key="9">
    <source>
        <dbReference type="Proteomes" id="UP000189137"/>
    </source>
</evidence>
<dbReference type="EMBL" id="LK932353">
    <property type="protein sequence ID" value="CDS83797.1"/>
    <property type="molecule type" value="Genomic_DNA"/>
</dbReference>
<dbReference type="Proteomes" id="UP000372533">
    <property type="component" value="Unassembled WGS sequence"/>
</dbReference>
<dbReference type="RefSeq" id="WP_003439113.1">
    <property type="nucleotide sequence ID" value="NZ_AP031492.1"/>
</dbReference>
<evidence type="ECO:0000313" key="11">
    <source>
        <dbReference type="Proteomes" id="UP000411588"/>
    </source>
</evidence>
<accession>A0A031WB38</accession>
<dbReference type="Proteomes" id="UP000878956">
    <property type="component" value="Unassembled WGS sequence"/>
</dbReference>
<reference evidence="5" key="4">
    <citation type="submission" date="2021-06" db="EMBL/GenBank/DDBJ databases">
        <authorList>
            <consortium name="NCBI Pathogen Detection Project"/>
        </authorList>
    </citation>
    <scope>NUCLEOTIDE SEQUENCE</scope>
    <source>
        <strain evidence="5">HN1000</strain>
    </source>
</reference>
<sequence length="203" mass="23009">MKMVKKLILSTIMALVLVLTIGCSNAEEKVKSNFEANLAALEMYKYDEKGISDALTEAEYKQIQTYNSKDKVSMIAQLTPLYGKENAEKIYETIVKLIQGVEKTVTVESSSKDKITLKVVSKALDTSKVMSEANTLVKSYVTDEKNYDKKEKEVQDDMTKMIIDLYNKKPTKEVTTMITYTKKDGKWQPPSNIQKLCEGIYTI</sequence>
<evidence type="ECO:0000256" key="1">
    <source>
        <dbReference type="SAM" id="SignalP"/>
    </source>
</evidence>
<dbReference type="EMBL" id="DAEPXK010000040">
    <property type="protein sequence ID" value="HBH1543514.1"/>
    <property type="molecule type" value="Genomic_DNA"/>
</dbReference>
<evidence type="ECO:0000313" key="7">
    <source>
        <dbReference type="EMBL" id="VFD34700.1"/>
    </source>
</evidence>
<dbReference type="KEGG" id="pdf:CD630DERM_05450"/>
<keyword evidence="3" id="KW-0449">Lipoprotein</keyword>
<dbReference type="EMBL" id="FUPS01000012">
    <property type="protein sequence ID" value="SJS89053.1"/>
    <property type="molecule type" value="Genomic_DNA"/>
</dbReference>
<organism evidence="4">
    <name type="scientific">Clostridioides difficile</name>
    <name type="common">Peptoclostridium difficile</name>
    <dbReference type="NCBI Taxonomy" id="1496"/>
    <lineage>
        <taxon>Bacteria</taxon>
        <taxon>Bacillati</taxon>
        <taxon>Bacillota</taxon>
        <taxon>Clostridia</taxon>
        <taxon>Peptostreptococcales</taxon>
        <taxon>Peptostreptococcaceae</taxon>
        <taxon>Clostridioides</taxon>
    </lineage>
</organism>
<feature type="chain" id="PRO_5014497011" evidence="1">
    <location>
        <begin position="27"/>
        <end position="203"/>
    </location>
</feature>
<feature type="signal peptide" evidence="1">
    <location>
        <begin position="1"/>
        <end position="26"/>
    </location>
</feature>
<protein>
    <submittedName>
        <fullName evidence="3 5">Lipoprotein</fullName>
    </submittedName>
</protein>
<dbReference type="EMBL" id="CAADAN010000014">
    <property type="protein sequence ID" value="VFD34700.1"/>
    <property type="molecule type" value="Genomic_DNA"/>
</dbReference>
<gene>
    <name evidence="4" type="ORF">BN1095_350005</name>
    <name evidence="2" type="ORF">BN1096_210032</name>
    <name evidence="3" type="ORF">BN1097_190033</name>
    <name evidence="5" type="ORF">KRM00_003043</name>
    <name evidence="8" type="ORF">SAMEA1402366_03182</name>
    <name evidence="7" type="ORF">SAMEA1402399_03244</name>
    <name evidence="6" type="ORF">SAMEA3375112_03101</name>
</gene>
<dbReference type="EMBL" id="LK933016">
    <property type="protein sequence ID" value="CDT24788.1"/>
    <property type="molecule type" value="Genomic_DNA"/>
</dbReference>
<dbReference type="AlphaFoldDB" id="A0A031WB38"/>
<dbReference type="Proteomes" id="UP000189137">
    <property type="component" value="Unassembled WGS sequence"/>
</dbReference>
<name>A0A031WB38_CLODI</name>
<evidence type="ECO:0000313" key="6">
    <source>
        <dbReference type="EMBL" id="SJS89053.1"/>
    </source>
</evidence>
<evidence type="ECO:0000313" key="4">
    <source>
        <dbReference type="EMBL" id="CDT24788.1"/>
    </source>
</evidence>
<proteinExistence type="predicted"/>
<reference evidence="7 11" key="3">
    <citation type="submission" date="2019-02" db="EMBL/GenBank/DDBJ databases">
        <authorList>
            <consortium name="Pathogen Informatics"/>
        </authorList>
    </citation>
    <scope>NUCLEOTIDE SEQUENCE [LARGE SCALE GENOMIC DNA]</scope>
    <source>
        <strain evidence="7">Clo34</strain>
        <strain evidence="11">clo34</strain>
        <strain evidence="8">Tl291</strain>
        <strain evidence="10">tl291</strain>
        <strain evidence="6 9">VRECD0157</strain>
    </source>
</reference>
<dbReference type="EMBL" id="LK932471">
    <property type="protein sequence ID" value="CDS83702.1"/>
    <property type="molecule type" value="Genomic_DNA"/>
</dbReference>
<keyword evidence="1" id="KW-0732">Signal</keyword>
<evidence type="ECO:0000313" key="8">
    <source>
        <dbReference type="EMBL" id="VHY17764.1"/>
    </source>
</evidence>
<reference evidence="5" key="2">
    <citation type="journal article" date="2018" name="Genome Biol.">
        <title>SKESA: strategic k-mer extension for scrupulous assemblies.</title>
        <authorList>
            <person name="Souvorov A."/>
            <person name="Agarwala R."/>
            <person name="Lipman D.J."/>
        </authorList>
    </citation>
    <scope>NUCLEOTIDE SEQUENCE</scope>
    <source>
        <strain evidence="5">HN1000</strain>
    </source>
</reference>
<evidence type="ECO:0000313" key="10">
    <source>
        <dbReference type="Proteomes" id="UP000372533"/>
    </source>
</evidence>
<evidence type="ECO:0000313" key="5">
    <source>
        <dbReference type="EMBL" id="HBH1543514.1"/>
    </source>
</evidence>
<dbReference type="PATRIC" id="fig|1496.1373.peg.36"/>
<evidence type="ECO:0000313" key="2">
    <source>
        <dbReference type="EMBL" id="CDS83702.1"/>
    </source>
</evidence>
<evidence type="ECO:0000313" key="3">
    <source>
        <dbReference type="EMBL" id="CDS83797.1"/>
    </source>
</evidence>
<dbReference type="GeneID" id="66353042"/>
<dbReference type="EMBL" id="CAAJVP010000019">
    <property type="protein sequence ID" value="VHY17764.1"/>
    <property type="molecule type" value="Genomic_DNA"/>
</dbReference>
<dbReference type="Proteomes" id="UP000411588">
    <property type="component" value="Unassembled WGS sequence"/>
</dbReference>
<dbReference type="PROSITE" id="PS51257">
    <property type="entry name" value="PROKAR_LIPOPROTEIN"/>
    <property type="match status" value="1"/>
</dbReference>
<reference evidence="4" key="1">
    <citation type="submission" date="2014-07" db="EMBL/GenBank/DDBJ databases">
        <authorList>
            <person name="Monot Marc"/>
        </authorList>
    </citation>
    <scope>NUCLEOTIDE SEQUENCE</scope>
    <source>
        <strain evidence="4">7032989</strain>
        <strain evidence="3">7032994</strain>
    </source>
</reference>